<name>H1YE71_9SPHI</name>
<organism evidence="1 2">
    <name type="scientific">Mucilaginibacter paludis DSM 18603</name>
    <dbReference type="NCBI Taxonomy" id="714943"/>
    <lineage>
        <taxon>Bacteria</taxon>
        <taxon>Pseudomonadati</taxon>
        <taxon>Bacteroidota</taxon>
        <taxon>Sphingobacteriia</taxon>
        <taxon>Sphingobacteriales</taxon>
        <taxon>Sphingobacteriaceae</taxon>
        <taxon>Mucilaginibacter</taxon>
    </lineage>
</organism>
<keyword evidence="2" id="KW-1185">Reference proteome</keyword>
<dbReference type="EMBL" id="CM001403">
    <property type="protein sequence ID" value="EHQ26134.1"/>
    <property type="molecule type" value="Genomic_DNA"/>
</dbReference>
<gene>
    <name evidence="1" type="ORF">Mucpa_1993</name>
</gene>
<evidence type="ECO:0000313" key="2">
    <source>
        <dbReference type="Proteomes" id="UP000002774"/>
    </source>
</evidence>
<accession>H1YE71</accession>
<proteinExistence type="predicted"/>
<dbReference type="Proteomes" id="UP000002774">
    <property type="component" value="Chromosome"/>
</dbReference>
<evidence type="ECO:0000313" key="1">
    <source>
        <dbReference type="EMBL" id="EHQ26134.1"/>
    </source>
</evidence>
<dbReference type="HOGENOM" id="CLU_3185985_0_0_10"/>
<protein>
    <submittedName>
        <fullName evidence="1">Uncharacterized protein</fullName>
    </submittedName>
</protein>
<reference evidence="1" key="1">
    <citation type="submission" date="2011-09" db="EMBL/GenBank/DDBJ databases">
        <title>The permanent draft genome of Mucilaginibacter paludis DSM 18603.</title>
        <authorList>
            <consortium name="US DOE Joint Genome Institute (JGI-PGF)"/>
            <person name="Lucas S."/>
            <person name="Han J."/>
            <person name="Lapidus A."/>
            <person name="Bruce D."/>
            <person name="Goodwin L."/>
            <person name="Pitluck S."/>
            <person name="Peters L."/>
            <person name="Kyrpides N."/>
            <person name="Mavromatis K."/>
            <person name="Ivanova N."/>
            <person name="Mikhailova N."/>
            <person name="Held B."/>
            <person name="Detter J.C."/>
            <person name="Tapia R."/>
            <person name="Han C."/>
            <person name="Land M."/>
            <person name="Hauser L."/>
            <person name="Markowitz V."/>
            <person name="Cheng J.-F."/>
            <person name="Hugenholtz P."/>
            <person name="Woyke T."/>
            <person name="Wu D."/>
            <person name="Tindall B."/>
            <person name="Brambilla E."/>
            <person name="Klenk H.-P."/>
            <person name="Eisen J.A."/>
        </authorList>
    </citation>
    <scope>NUCLEOTIDE SEQUENCE [LARGE SCALE GENOMIC DNA]</scope>
    <source>
        <strain evidence="1">DSM 18603</strain>
    </source>
</reference>
<dbReference type="AlphaFoldDB" id="H1YE71"/>
<sequence>MTGSGFLQGTFPVKLTVDAMGEYQDAQIKYREDGNSCLGIVHLLVE</sequence>